<sequence>MAPFPGERIVNLSAAAPGRLAARRGAVGSARCGGRTVLSALGVADALRLLGNSVPSSRVIAPDQRGHGDADRPQTTENITKHY</sequence>
<feature type="compositionally biased region" description="Basic and acidic residues" evidence="1">
    <location>
        <begin position="64"/>
        <end position="74"/>
    </location>
</feature>
<dbReference type="Proteomes" id="UP000002357">
    <property type="component" value="Plasmid pSCL4"/>
</dbReference>
<feature type="region of interest" description="Disordered" evidence="1">
    <location>
        <begin position="58"/>
        <end position="83"/>
    </location>
</feature>
<evidence type="ECO:0000313" key="3">
    <source>
        <dbReference type="Proteomes" id="UP000002357"/>
    </source>
</evidence>
<dbReference type="AlphaFoldDB" id="B5GVZ0"/>
<evidence type="ECO:0008006" key="4">
    <source>
        <dbReference type="Google" id="ProtNLM"/>
    </source>
</evidence>
<evidence type="ECO:0000256" key="1">
    <source>
        <dbReference type="SAM" id="MobiDB-lite"/>
    </source>
</evidence>
<geneLocation type="plasmid" evidence="2 3">
    <name>pSCL4</name>
</geneLocation>
<gene>
    <name evidence="2" type="ORF">SCLAV_p0116</name>
</gene>
<accession>B5GVZ0</accession>
<reference evidence="2 3" key="1">
    <citation type="journal article" date="2010" name="Genome Biol. Evol.">
        <title>The sequence of a 1.8-mb bacterial linear plasmid reveals a rich evolutionary reservoir of secondary metabolic pathways.</title>
        <authorList>
            <person name="Medema M.H."/>
            <person name="Trefzer A."/>
            <person name="Kovalchuk A."/>
            <person name="van den Berg M."/>
            <person name="Mueller U."/>
            <person name="Heijne W."/>
            <person name="Wu L."/>
            <person name="Alam M.T."/>
            <person name="Ronning C.M."/>
            <person name="Nierman W.C."/>
            <person name="Bovenberg R.A.L."/>
            <person name="Breitling R."/>
            <person name="Takano E."/>
        </authorList>
    </citation>
    <scope>NUCLEOTIDE SEQUENCE [LARGE SCALE GENOMIC DNA]</scope>
    <source>
        <strain evidence="3">ATCC 27064 / DSM 738 / JCM 4710 / NBRC 13307 / NCIMB 12785 / NRRL 3585 / VKM Ac-602</strain>
        <plasmid evidence="2">pSCL4</plasmid>
    </source>
</reference>
<dbReference type="RefSeq" id="WP_003956030.1">
    <property type="nucleotide sequence ID" value="NZ_CM001019.1"/>
</dbReference>
<proteinExistence type="predicted"/>
<dbReference type="EMBL" id="CM000914">
    <property type="protein sequence ID" value="EFG03607.2"/>
    <property type="molecule type" value="Genomic_DNA"/>
</dbReference>
<keyword evidence="2" id="KW-0614">Plasmid</keyword>
<name>B5GVZ0_STRCL</name>
<keyword evidence="3" id="KW-1185">Reference proteome</keyword>
<evidence type="ECO:0000313" key="2">
    <source>
        <dbReference type="EMBL" id="EFG03607.2"/>
    </source>
</evidence>
<protein>
    <recommendedName>
        <fullName evidence="4">Alpha/beta hydrolase</fullName>
    </recommendedName>
</protein>
<organism evidence="2 3">
    <name type="scientific">Streptomyces clavuligerus</name>
    <dbReference type="NCBI Taxonomy" id="1901"/>
    <lineage>
        <taxon>Bacteria</taxon>
        <taxon>Bacillati</taxon>
        <taxon>Actinomycetota</taxon>
        <taxon>Actinomycetes</taxon>
        <taxon>Kitasatosporales</taxon>
        <taxon>Streptomycetaceae</taxon>
        <taxon>Streptomyces</taxon>
    </lineage>
</organism>
<dbReference type="GeneID" id="93733358"/>